<dbReference type="EMBL" id="QPMT01000036">
    <property type="protein sequence ID" value="KAF4853195.1"/>
    <property type="molecule type" value="Genomic_DNA"/>
</dbReference>
<dbReference type="InterPro" id="IPR002889">
    <property type="entry name" value="WSC_carb-bd"/>
</dbReference>
<feature type="chain" id="PRO_5040151580" description="WSC domain-containing protein" evidence="2">
    <location>
        <begin position="19"/>
        <end position="352"/>
    </location>
</feature>
<sequence length="352" mass="39412">MRVSVLLSLGALLTSTIAITSTTILTPVEQSPYYYLGCYPYTAETAIGAYDIPNIATGYNNGNPVDCQIGCDQQFHAPYVFMYGTYCYCQVREFEFDIHQPGGAPVDNSLCTTPCFVDPNAPCGTLSNTDAGRYVTVYGKYGPRASFSPRVSPTSSTRSTAVTSSSIRTIASTSTSSTPQSRSLTPLPRPPYSYLGCYSFNLDLFYEPKQHDSGFKVLNVYIHHNSEVLNVLIHENNRQHLTVFCEPITRSHVFQYLDVSLIWFIGHHKPIILRIVSYTQLQHNGFVGIAVTDVSRYICRFSKSDIIRHYVGPVFKRFHLAGNHFPADQLFLDFNDDTDDGQYCSSTKRVDK</sequence>
<comment type="caution">
    <text evidence="4">The sequence shown here is derived from an EMBL/GenBank/DDBJ whole genome shotgun (WGS) entry which is preliminary data.</text>
</comment>
<feature type="region of interest" description="Disordered" evidence="1">
    <location>
        <begin position="149"/>
        <end position="186"/>
    </location>
</feature>
<dbReference type="OrthoDB" id="4795308at2759"/>
<evidence type="ECO:0000313" key="5">
    <source>
        <dbReference type="Proteomes" id="UP000711996"/>
    </source>
</evidence>
<keyword evidence="5" id="KW-1185">Reference proteome</keyword>
<evidence type="ECO:0000259" key="3">
    <source>
        <dbReference type="PROSITE" id="PS51212"/>
    </source>
</evidence>
<keyword evidence="2" id="KW-0732">Signal</keyword>
<proteinExistence type="predicted"/>
<feature type="domain" description="WSC" evidence="3">
    <location>
        <begin position="32"/>
        <end position="137"/>
    </location>
</feature>
<evidence type="ECO:0000256" key="2">
    <source>
        <dbReference type="SAM" id="SignalP"/>
    </source>
</evidence>
<evidence type="ECO:0000313" key="4">
    <source>
        <dbReference type="EMBL" id="KAF4853195.1"/>
    </source>
</evidence>
<feature type="signal peptide" evidence="2">
    <location>
        <begin position="1"/>
        <end position="18"/>
    </location>
</feature>
<reference evidence="4" key="1">
    <citation type="submission" date="2019-06" db="EMBL/GenBank/DDBJ databases">
        <authorList>
            <person name="Gan P."/>
            <person name="Shirasu K."/>
        </authorList>
    </citation>
    <scope>NUCLEOTIDE SEQUENCE [LARGE SCALE GENOMIC DNA]</scope>
    <source>
        <strain evidence="4">CAD2</strain>
    </source>
</reference>
<dbReference type="AlphaFoldDB" id="A0A9P5ELS5"/>
<dbReference type="PROSITE" id="PS51212">
    <property type="entry name" value="WSC"/>
    <property type="match status" value="1"/>
</dbReference>
<dbReference type="Proteomes" id="UP000711996">
    <property type="component" value="Unassembled WGS sequence"/>
</dbReference>
<accession>A0A9P5ELS5</accession>
<organism evidence="4 5">
    <name type="scientific">Colletotrichum siamense</name>
    <name type="common">Anthracnose fungus</name>
    <dbReference type="NCBI Taxonomy" id="690259"/>
    <lineage>
        <taxon>Eukaryota</taxon>
        <taxon>Fungi</taxon>
        <taxon>Dikarya</taxon>
        <taxon>Ascomycota</taxon>
        <taxon>Pezizomycotina</taxon>
        <taxon>Sordariomycetes</taxon>
        <taxon>Hypocreomycetidae</taxon>
        <taxon>Glomerellales</taxon>
        <taxon>Glomerellaceae</taxon>
        <taxon>Colletotrichum</taxon>
        <taxon>Colletotrichum gloeosporioides species complex</taxon>
    </lineage>
</organism>
<protein>
    <recommendedName>
        <fullName evidence="3">WSC domain-containing protein</fullName>
    </recommendedName>
</protein>
<evidence type="ECO:0000256" key="1">
    <source>
        <dbReference type="SAM" id="MobiDB-lite"/>
    </source>
</evidence>
<name>A0A9P5ELS5_COLSI</name>
<gene>
    <name evidence="4" type="ORF">CGCSCA2_v010021</name>
</gene>